<protein>
    <recommendedName>
        <fullName evidence="4">Xylanolytic transcriptional activator regulatory domain-containing protein</fullName>
    </recommendedName>
</protein>
<accession>E6RE34</accession>
<feature type="region of interest" description="Disordered" evidence="2">
    <location>
        <begin position="19"/>
        <end position="82"/>
    </location>
</feature>
<dbReference type="RefSeq" id="XP_003196843.1">
    <property type="nucleotide sequence ID" value="XM_003196795.1"/>
</dbReference>
<feature type="compositionally biased region" description="Basic and acidic residues" evidence="2">
    <location>
        <begin position="43"/>
        <end position="54"/>
    </location>
</feature>
<dbReference type="Pfam" id="PF04082">
    <property type="entry name" value="Fungal_trans"/>
    <property type="match status" value="1"/>
</dbReference>
<dbReference type="EMBL" id="CP000296">
    <property type="protein sequence ID" value="ADV25056.1"/>
    <property type="molecule type" value="Genomic_DNA"/>
</dbReference>
<reference evidence="5 6" key="1">
    <citation type="journal article" date="2011" name="MBio">
        <title>Genome variation in Cryptococcus gattii, an emerging pathogen of immunocompetent hosts.</title>
        <authorList>
            <person name="D'Souza C.A."/>
            <person name="Kronstad J.W."/>
            <person name="Taylor G."/>
            <person name="Warren R."/>
            <person name="Yuen M."/>
            <person name="Hu G."/>
            <person name="Jung W.H."/>
            <person name="Sham A."/>
            <person name="Kidd S.E."/>
            <person name="Tangen K."/>
            <person name="Lee N."/>
            <person name="Zeilmaker T."/>
            <person name="Sawkins J."/>
            <person name="McVicker G."/>
            <person name="Shah S."/>
            <person name="Gnerre S."/>
            <person name="Griggs A."/>
            <person name="Zeng Q."/>
            <person name="Bartlett K."/>
            <person name="Li W."/>
            <person name="Wang X."/>
            <person name="Heitman J."/>
            <person name="Stajich J.E."/>
            <person name="Fraser J.A."/>
            <person name="Meyer W."/>
            <person name="Carter D."/>
            <person name="Schein J."/>
            <person name="Krzywinski M."/>
            <person name="Kwon-Chung K.J."/>
            <person name="Varma A."/>
            <person name="Wang J."/>
            <person name="Brunham R."/>
            <person name="Fyfe M."/>
            <person name="Ouellette B.F."/>
            <person name="Siddiqui A."/>
            <person name="Marra M."/>
            <person name="Jones S."/>
            <person name="Holt R."/>
            <person name="Birren B.W."/>
            <person name="Galagan J.E."/>
            <person name="Cuomo C.A."/>
        </authorList>
    </citation>
    <scope>NUCLEOTIDE SEQUENCE [LARGE SCALE GENOMIC DNA]</scope>
    <source>
        <strain evidence="6">WM276 / ATCC MYA-4071</strain>
    </source>
</reference>
<dbReference type="Proteomes" id="UP000007805">
    <property type="component" value="Chromosome K"/>
</dbReference>
<dbReference type="AlphaFoldDB" id="E6RE34"/>
<dbReference type="OrthoDB" id="4456959at2759"/>
<keyword evidence="1" id="KW-0539">Nucleus</keyword>
<reference key="2">
    <citation type="journal article" date="2011" name="MBio">
        <title>Genome variation in Cryptococcus gattii, an emerging pathogen of immunocompetent hosts.</title>
        <authorList>
            <person name="D'Souza C.A."/>
            <person name="Kronstad J.W."/>
            <person name="Taylor G."/>
            <person name="Warren R."/>
            <person name="Yuen M."/>
            <person name="Hu G."/>
            <person name="Jung W.H."/>
            <person name="Sham A."/>
            <person name="Kidd S.E."/>
            <person name="Tangen K."/>
            <person name="Lee N."/>
            <person name="Zeilmaker T."/>
            <person name="Sawkins J."/>
            <person name="McVicker G."/>
            <person name="Shah S."/>
            <person name="Gnerre S."/>
            <person name="Griggs A."/>
            <person name="Zeng Q."/>
            <person name="Bartlett K."/>
            <person name="Li W."/>
            <person name="Wang X."/>
            <person name="Heitman J."/>
            <person name="Stajich J.E."/>
            <person name="Fraser J.A."/>
            <person name="Meyer W."/>
            <person name="Carter D."/>
            <person name="Schein J."/>
            <person name="Krzywinski M."/>
            <person name="Kwong-Chung K.J."/>
            <person name="Varma A."/>
            <person name="Wang J."/>
            <person name="Brunham R."/>
            <person name="Fyfe M."/>
            <person name="Ouellette B.F.F."/>
            <person name="Siddiqui A."/>
            <person name="Marra M."/>
            <person name="Jones S."/>
            <person name="Holt R."/>
            <person name="Birren B.W."/>
            <person name="Galagan J.E."/>
            <person name="Cuomo C.A."/>
        </authorList>
    </citation>
    <scope>NUCLEOTIDE SEQUENCE</scope>
    <source>
        <strain>WM276</strain>
    </source>
</reference>
<dbReference type="InterPro" id="IPR050797">
    <property type="entry name" value="Carb_Metab_Trans_Reg"/>
</dbReference>
<dbReference type="VEuPathDB" id="FungiDB:CGB_K4620C"/>
<gene>
    <name evidence="5" type="ordered locus">CGB_K4620C</name>
</gene>
<evidence type="ECO:0000313" key="6">
    <source>
        <dbReference type="Proteomes" id="UP000007805"/>
    </source>
</evidence>
<keyword evidence="3" id="KW-1133">Transmembrane helix</keyword>
<dbReference type="GO" id="GO:0003677">
    <property type="term" value="F:DNA binding"/>
    <property type="evidence" value="ECO:0007669"/>
    <property type="project" value="InterPro"/>
</dbReference>
<sequence length="361" mass="40002">MGGSQKRGRRSLLLEKLAEKQQQRRVRMTDDTVTDSGDLSEQQDGRLRATRTEELTTSTSASTTTGTSEPDDATGQSCDGRLAPSASVSSNFMAFGSNPSLLAPPAISPLDVSRLPTPHRVTCIEDILLRETAVTVIDLYFNHLYPIVPVVHRPSFMTDLGHCRDHRDRKFLALALGIIAMTLLYMPRPFLAGIDIDMSTGAVISDAQALELSTSASGLSQRCSQACETILREENNSPSVDTLSTKYLLFTIYDVSCTDTTFNVIHWESSVTLRSETRSTERPGEHIWGASVSRDMDGLPPRIDPIEAERRRRMWSLIRNAGTFEAVLTDRPVSFRSDDFVNDTDSAELPKELWVTVIISF</sequence>
<feature type="compositionally biased region" description="Basic and acidic residues" evidence="2">
    <location>
        <begin position="19"/>
        <end position="30"/>
    </location>
</feature>
<keyword evidence="3" id="KW-0472">Membrane</keyword>
<dbReference type="GeneID" id="10185376"/>
<feature type="domain" description="Xylanolytic transcriptional activator regulatory" evidence="4">
    <location>
        <begin position="137"/>
        <end position="315"/>
    </location>
</feature>
<dbReference type="GO" id="GO:0008270">
    <property type="term" value="F:zinc ion binding"/>
    <property type="evidence" value="ECO:0007669"/>
    <property type="project" value="InterPro"/>
</dbReference>
<dbReference type="KEGG" id="cgi:CGB_K4620C"/>
<dbReference type="CDD" id="cd12148">
    <property type="entry name" value="fungal_TF_MHR"/>
    <property type="match status" value="1"/>
</dbReference>
<evidence type="ECO:0000259" key="4">
    <source>
        <dbReference type="Pfam" id="PF04082"/>
    </source>
</evidence>
<evidence type="ECO:0000256" key="1">
    <source>
        <dbReference type="ARBA" id="ARBA00023242"/>
    </source>
</evidence>
<evidence type="ECO:0000313" key="5">
    <source>
        <dbReference type="EMBL" id="ADV25056.1"/>
    </source>
</evidence>
<evidence type="ECO:0000256" key="3">
    <source>
        <dbReference type="SAM" id="Phobius"/>
    </source>
</evidence>
<feature type="compositionally biased region" description="Low complexity" evidence="2">
    <location>
        <begin position="55"/>
        <end position="68"/>
    </location>
</feature>
<keyword evidence="3" id="KW-0812">Transmembrane</keyword>
<dbReference type="HOGENOM" id="CLU_771633_0_0_1"/>
<proteinExistence type="predicted"/>
<dbReference type="InterPro" id="IPR007219">
    <property type="entry name" value="XnlR_reg_dom"/>
</dbReference>
<feature type="transmembrane region" description="Helical" evidence="3">
    <location>
        <begin position="171"/>
        <end position="187"/>
    </location>
</feature>
<keyword evidence="6" id="KW-1185">Reference proteome</keyword>
<evidence type="ECO:0000256" key="2">
    <source>
        <dbReference type="SAM" id="MobiDB-lite"/>
    </source>
</evidence>
<name>E6RE34_CRYGW</name>
<organism evidence="5 6">
    <name type="scientific">Cryptococcus gattii serotype B (strain WM276 / ATCC MYA-4071)</name>
    <name type="common">Filobasidiella gattii</name>
    <name type="synonym">Cryptococcus bacillisporus</name>
    <dbReference type="NCBI Taxonomy" id="367775"/>
    <lineage>
        <taxon>Eukaryota</taxon>
        <taxon>Fungi</taxon>
        <taxon>Dikarya</taxon>
        <taxon>Basidiomycota</taxon>
        <taxon>Agaricomycotina</taxon>
        <taxon>Tremellomycetes</taxon>
        <taxon>Tremellales</taxon>
        <taxon>Cryptococcaceae</taxon>
        <taxon>Cryptococcus</taxon>
        <taxon>Cryptococcus gattii species complex</taxon>
    </lineage>
</organism>
<dbReference type="GO" id="GO:0006351">
    <property type="term" value="P:DNA-templated transcription"/>
    <property type="evidence" value="ECO:0007669"/>
    <property type="project" value="InterPro"/>
</dbReference>
<dbReference type="PANTHER" id="PTHR31668">
    <property type="entry name" value="GLUCOSE TRANSPORT TRANSCRIPTION REGULATOR RGT1-RELATED-RELATED"/>
    <property type="match status" value="1"/>
</dbReference>